<proteinExistence type="predicted"/>
<reference evidence="1 2" key="1">
    <citation type="submission" date="2024-06" db="EMBL/GenBank/DDBJ databases">
        <title>Sorghum-associated microbial communities from plants grown in Nebraska, USA.</title>
        <authorList>
            <person name="Schachtman D."/>
        </authorList>
    </citation>
    <scope>NUCLEOTIDE SEQUENCE [LARGE SCALE GENOMIC DNA]</scope>
    <source>
        <strain evidence="1 2">2709</strain>
    </source>
</reference>
<evidence type="ECO:0000313" key="1">
    <source>
        <dbReference type="EMBL" id="MET4577555.1"/>
    </source>
</evidence>
<gene>
    <name evidence="1" type="ORF">ABIE13_002666</name>
</gene>
<organism evidence="1 2">
    <name type="scientific">Ottowia thiooxydans</name>
    <dbReference type="NCBI Taxonomy" id="219182"/>
    <lineage>
        <taxon>Bacteria</taxon>
        <taxon>Pseudomonadati</taxon>
        <taxon>Pseudomonadota</taxon>
        <taxon>Betaproteobacteria</taxon>
        <taxon>Burkholderiales</taxon>
        <taxon>Comamonadaceae</taxon>
        <taxon>Ottowia</taxon>
    </lineage>
</organism>
<protein>
    <submittedName>
        <fullName evidence="1">Uncharacterized protein</fullName>
    </submittedName>
</protein>
<comment type="caution">
    <text evidence="1">The sequence shown here is derived from an EMBL/GenBank/DDBJ whole genome shotgun (WGS) entry which is preliminary data.</text>
</comment>
<accession>A0ABV2Q973</accession>
<dbReference type="EMBL" id="JBEPSH010000005">
    <property type="protein sequence ID" value="MET4577555.1"/>
    <property type="molecule type" value="Genomic_DNA"/>
</dbReference>
<dbReference type="Proteomes" id="UP001549320">
    <property type="component" value="Unassembled WGS sequence"/>
</dbReference>
<evidence type="ECO:0000313" key="2">
    <source>
        <dbReference type="Proteomes" id="UP001549320"/>
    </source>
</evidence>
<name>A0ABV2Q973_9BURK</name>
<keyword evidence="2" id="KW-1185">Reference proteome</keyword>
<sequence>MSKRSARRFDMLRTGFDKLSPNGFRLNGFCRLTAIWYQSLG</sequence>